<dbReference type="HOGENOM" id="CLU_1783142_0_0_9"/>
<feature type="region of interest" description="Disordered" evidence="1">
    <location>
        <begin position="74"/>
        <end position="96"/>
    </location>
</feature>
<feature type="region of interest" description="Disordered" evidence="1">
    <location>
        <begin position="1"/>
        <end position="48"/>
    </location>
</feature>
<organism evidence="2 3">
    <name type="scientific">Blautia obeum ATCC 29174</name>
    <dbReference type="NCBI Taxonomy" id="411459"/>
    <lineage>
        <taxon>Bacteria</taxon>
        <taxon>Bacillati</taxon>
        <taxon>Bacillota</taxon>
        <taxon>Clostridia</taxon>
        <taxon>Lachnospirales</taxon>
        <taxon>Lachnospiraceae</taxon>
        <taxon>Blautia</taxon>
    </lineage>
</organism>
<feature type="compositionally biased region" description="Basic and acidic residues" evidence="1">
    <location>
        <begin position="84"/>
        <end position="94"/>
    </location>
</feature>
<feature type="compositionally biased region" description="Basic and acidic residues" evidence="1">
    <location>
        <begin position="39"/>
        <end position="48"/>
    </location>
</feature>
<feature type="compositionally biased region" description="Polar residues" evidence="1">
    <location>
        <begin position="25"/>
        <end position="37"/>
    </location>
</feature>
<dbReference type="Proteomes" id="UP000006002">
    <property type="component" value="Unassembled WGS sequence"/>
</dbReference>
<dbReference type="EMBL" id="AAVO02000024">
    <property type="protein sequence ID" value="EDM85728.1"/>
    <property type="molecule type" value="Genomic_DNA"/>
</dbReference>
<proteinExistence type="predicted"/>
<sequence length="145" mass="16263">MDQTRDDQTGKTGECSCAKEKYHGSTGNLTGGFNTSDAADPHDNGTEYKWKDHHIQGIHVDAAEKTGNCQNRCKTVRKKQSGQDTEKQADKDRTGNMLLIPGIKFFHFSPPQKSGMFGRNPLKHTKYNENYSMHAHLVSRNPTIL</sequence>
<protein>
    <submittedName>
        <fullName evidence="2">Uncharacterized protein</fullName>
    </submittedName>
</protein>
<evidence type="ECO:0000313" key="2">
    <source>
        <dbReference type="EMBL" id="EDM85728.1"/>
    </source>
</evidence>
<gene>
    <name evidence="2" type="ORF">RUMOBE_03640</name>
</gene>
<evidence type="ECO:0000313" key="3">
    <source>
        <dbReference type="Proteomes" id="UP000006002"/>
    </source>
</evidence>
<reference evidence="2 3" key="2">
    <citation type="submission" date="2007-04" db="EMBL/GenBank/DDBJ databases">
        <title>Draft genome sequence of Ruminococcus obeum (ATCC 29174).</title>
        <authorList>
            <person name="Sudarsanam P."/>
            <person name="Ley R."/>
            <person name="Guruge J."/>
            <person name="Turnbaugh P.J."/>
            <person name="Mahowald M."/>
            <person name="Liep D."/>
            <person name="Gordon J."/>
        </authorList>
    </citation>
    <scope>NUCLEOTIDE SEQUENCE [LARGE SCALE GENOMIC DNA]</scope>
    <source>
        <strain evidence="2 3">ATCC 29174</strain>
    </source>
</reference>
<dbReference type="AlphaFoldDB" id="A5ZX88"/>
<name>A5ZX88_9FIRM</name>
<comment type="caution">
    <text evidence="2">The sequence shown here is derived from an EMBL/GenBank/DDBJ whole genome shotgun (WGS) entry which is preliminary data.</text>
</comment>
<accession>A5ZX88</accession>
<reference evidence="2 3" key="1">
    <citation type="submission" date="2007-03" db="EMBL/GenBank/DDBJ databases">
        <authorList>
            <person name="Fulton L."/>
            <person name="Clifton S."/>
            <person name="Fulton B."/>
            <person name="Xu J."/>
            <person name="Minx P."/>
            <person name="Pepin K.H."/>
            <person name="Johnson M."/>
            <person name="Thiruvilangam P."/>
            <person name="Bhonagiri V."/>
            <person name="Nash W.E."/>
            <person name="Mardis E.R."/>
            <person name="Wilson R.K."/>
        </authorList>
    </citation>
    <scope>NUCLEOTIDE SEQUENCE [LARGE SCALE GENOMIC DNA]</scope>
    <source>
        <strain evidence="2 3">ATCC 29174</strain>
    </source>
</reference>
<evidence type="ECO:0000256" key="1">
    <source>
        <dbReference type="SAM" id="MobiDB-lite"/>
    </source>
</evidence>